<keyword evidence="5" id="KW-1185">Reference proteome</keyword>
<proteinExistence type="predicted"/>
<dbReference type="PANTHER" id="PTHR33734">
    <property type="entry name" value="LYSM DOMAIN-CONTAINING GPI-ANCHORED PROTEIN 2"/>
    <property type="match status" value="1"/>
</dbReference>
<dbReference type="Proteomes" id="UP000616547">
    <property type="component" value="Unassembled WGS sequence"/>
</dbReference>
<organism evidence="4 5">
    <name type="scientific">Lactobacillus nasalidis</name>
    <dbReference type="NCBI Taxonomy" id="2797258"/>
    <lineage>
        <taxon>Bacteria</taxon>
        <taxon>Bacillati</taxon>
        <taxon>Bacillota</taxon>
        <taxon>Bacilli</taxon>
        <taxon>Lactobacillales</taxon>
        <taxon>Lactobacillaceae</taxon>
        <taxon>Lactobacillus</taxon>
    </lineage>
</organism>
<dbReference type="Gene3D" id="3.10.350.10">
    <property type="entry name" value="LysM domain"/>
    <property type="match status" value="1"/>
</dbReference>
<feature type="region of interest" description="Disordered" evidence="1">
    <location>
        <begin position="52"/>
        <end position="78"/>
    </location>
</feature>
<sequence length="135" mass="14900">MDQNARKPVSRLARQQAVREERKNRQAPWWTALLIGIMMALAVVPLVTSQNSDYAAPKKEQAKEKTKTAKKQTVKQKAAKQTSSKVETYVVQSGDSWAAIAEKYGLSAEELAEQNGLDTSSTLAVGQKLKIKQAK</sequence>
<evidence type="ECO:0000259" key="3">
    <source>
        <dbReference type="PROSITE" id="PS51782"/>
    </source>
</evidence>
<name>A0ABQ3W6B3_9LACO</name>
<keyword evidence="2" id="KW-0812">Transmembrane</keyword>
<dbReference type="RefSeq" id="WP_201331669.1">
    <property type="nucleotide sequence ID" value="NZ_BOCG01000078.1"/>
</dbReference>
<feature type="compositionally biased region" description="Basic and acidic residues" evidence="1">
    <location>
        <begin position="56"/>
        <end position="67"/>
    </location>
</feature>
<dbReference type="InterPro" id="IPR018392">
    <property type="entry name" value="LysM"/>
</dbReference>
<evidence type="ECO:0000256" key="2">
    <source>
        <dbReference type="SAM" id="Phobius"/>
    </source>
</evidence>
<feature type="compositionally biased region" description="Basic residues" evidence="1">
    <location>
        <begin position="68"/>
        <end position="78"/>
    </location>
</feature>
<evidence type="ECO:0000256" key="1">
    <source>
        <dbReference type="SAM" id="MobiDB-lite"/>
    </source>
</evidence>
<dbReference type="PROSITE" id="PS51782">
    <property type="entry name" value="LYSM"/>
    <property type="match status" value="1"/>
</dbReference>
<feature type="region of interest" description="Disordered" evidence="1">
    <location>
        <begin position="1"/>
        <end position="25"/>
    </location>
</feature>
<dbReference type="SMART" id="SM00257">
    <property type="entry name" value="LysM"/>
    <property type="match status" value="1"/>
</dbReference>
<dbReference type="PANTHER" id="PTHR33734:SF22">
    <property type="entry name" value="MEMBRANE-BOUND LYTIC MUREIN TRANSGLYCOSYLASE D"/>
    <property type="match status" value="1"/>
</dbReference>
<dbReference type="Pfam" id="PF01476">
    <property type="entry name" value="LysM"/>
    <property type="match status" value="1"/>
</dbReference>
<dbReference type="InterPro" id="IPR036779">
    <property type="entry name" value="LysM_dom_sf"/>
</dbReference>
<feature type="transmembrane region" description="Helical" evidence="2">
    <location>
        <begin position="29"/>
        <end position="48"/>
    </location>
</feature>
<comment type="caution">
    <text evidence="4">The sequence shown here is derived from an EMBL/GenBank/DDBJ whole genome shotgun (WGS) entry which is preliminary data.</text>
</comment>
<keyword evidence="2" id="KW-0472">Membrane</keyword>
<evidence type="ECO:0000313" key="5">
    <source>
        <dbReference type="Proteomes" id="UP000616547"/>
    </source>
</evidence>
<keyword evidence="2" id="KW-1133">Transmembrane helix</keyword>
<accession>A0ABQ3W6B3</accession>
<dbReference type="CDD" id="cd00118">
    <property type="entry name" value="LysM"/>
    <property type="match status" value="1"/>
</dbReference>
<gene>
    <name evidence="4" type="ORF">lacNasYZ03_01240</name>
</gene>
<dbReference type="SUPFAM" id="SSF54106">
    <property type="entry name" value="LysM domain"/>
    <property type="match status" value="1"/>
</dbReference>
<feature type="domain" description="LysM" evidence="3">
    <location>
        <begin position="87"/>
        <end position="131"/>
    </location>
</feature>
<reference evidence="5" key="1">
    <citation type="submission" date="2021-01" db="EMBL/GenBank/DDBJ databases">
        <title>Draft genome sequence of Nasalis larvatus strain YZ03.</title>
        <authorList>
            <person name="Suzuki-Hashido N."/>
            <person name="Tsuchida S."/>
            <person name="Hayakawa T."/>
        </authorList>
    </citation>
    <scope>NUCLEOTIDE SEQUENCE [LARGE SCALE GENOMIC DNA]</scope>
    <source>
        <strain evidence="5">YZ03</strain>
    </source>
</reference>
<dbReference type="EMBL" id="BOCI01000029">
    <property type="protein sequence ID" value="GHW00437.1"/>
    <property type="molecule type" value="Genomic_DNA"/>
</dbReference>
<evidence type="ECO:0000313" key="4">
    <source>
        <dbReference type="EMBL" id="GHW00437.1"/>
    </source>
</evidence>
<protein>
    <recommendedName>
        <fullName evidence="3">LysM domain-containing protein</fullName>
    </recommendedName>
</protein>